<dbReference type="PANTHER" id="PTHR30154">
    <property type="entry name" value="LEUCINE-RESPONSIVE REGULATORY PROTEIN"/>
    <property type="match status" value="1"/>
</dbReference>
<dbReference type="InterPro" id="IPR036390">
    <property type="entry name" value="WH_DNA-bd_sf"/>
</dbReference>
<dbReference type="Pfam" id="PF01037">
    <property type="entry name" value="AsnC_trans_reg"/>
    <property type="match status" value="1"/>
</dbReference>
<dbReference type="InterPro" id="IPR019887">
    <property type="entry name" value="Tscrpt_reg_AsnC/Lrp_C"/>
</dbReference>
<evidence type="ECO:0000313" key="6">
    <source>
        <dbReference type="Proteomes" id="UP000243507"/>
    </source>
</evidence>
<dbReference type="Proteomes" id="UP000243507">
    <property type="component" value="Unassembled WGS sequence"/>
</dbReference>
<dbReference type="InterPro" id="IPR019885">
    <property type="entry name" value="Tscrpt_reg_HTH_AsnC-type_CS"/>
</dbReference>
<name>A0A2A4CS60_9RHOB</name>
<feature type="domain" description="HTH asnC-type" evidence="4">
    <location>
        <begin position="1"/>
        <end position="62"/>
    </location>
</feature>
<dbReference type="InterPro" id="IPR011008">
    <property type="entry name" value="Dimeric_a/b-barrel"/>
</dbReference>
<gene>
    <name evidence="5" type="ORF">CLN94_07640</name>
</gene>
<organism evidence="5 6">
    <name type="scientific">Pseudothioclava arenosa</name>
    <dbReference type="NCBI Taxonomy" id="1795308"/>
    <lineage>
        <taxon>Bacteria</taxon>
        <taxon>Pseudomonadati</taxon>
        <taxon>Pseudomonadota</taxon>
        <taxon>Alphaproteobacteria</taxon>
        <taxon>Rhodobacterales</taxon>
        <taxon>Paracoccaceae</taxon>
        <taxon>Pseudothioclava</taxon>
    </lineage>
</organism>
<dbReference type="PANTHER" id="PTHR30154:SF53">
    <property type="entry name" value="HTH-TYPE TRANSCRIPTIONAL REGULATOR LRPC"/>
    <property type="match status" value="1"/>
</dbReference>
<comment type="caution">
    <text evidence="5">The sequence shown here is derived from an EMBL/GenBank/DDBJ whole genome shotgun (WGS) entry which is preliminary data.</text>
</comment>
<keyword evidence="1" id="KW-0805">Transcription regulation</keyword>
<dbReference type="GO" id="GO:0005829">
    <property type="term" value="C:cytosol"/>
    <property type="evidence" value="ECO:0007669"/>
    <property type="project" value="TreeGrafter"/>
</dbReference>
<dbReference type="Gene3D" id="3.30.70.920">
    <property type="match status" value="1"/>
</dbReference>
<evidence type="ECO:0000256" key="3">
    <source>
        <dbReference type="ARBA" id="ARBA00023163"/>
    </source>
</evidence>
<dbReference type="PROSITE" id="PS00519">
    <property type="entry name" value="HTH_ASNC_1"/>
    <property type="match status" value="1"/>
</dbReference>
<reference evidence="5 6" key="1">
    <citation type="submission" date="2017-09" db="EMBL/GenBank/DDBJ databases">
        <title>A multilocus sequence analysis scheme for characterization of bacteria in the genus Thioclava.</title>
        <authorList>
            <person name="Liu Y."/>
            <person name="Shao Z."/>
        </authorList>
    </citation>
    <scope>NUCLEOTIDE SEQUENCE [LARGE SCALE GENOMIC DNA]</scope>
    <source>
        <strain evidence="5 6">CAU 1312</strain>
    </source>
</reference>
<dbReference type="RefSeq" id="WP_096432858.1">
    <property type="nucleotide sequence ID" value="NZ_NTJD01000004.1"/>
</dbReference>
<dbReference type="InterPro" id="IPR019888">
    <property type="entry name" value="Tscrpt_reg_AsnC-like"/>
</dbReference>
<dbReference type="SUPFAM" id="SSF46785">
    <property type="entry name" value="Winged helix' DNA-binding domain"/>
    <property type="match status" value="1"/>
</dbReference>
<sequence length="149" mass="16171">MDTIDRKIATCLMGDARLSLAEISARVGLSTSAVNDRIQKLRQRGAIRGIRADLDPAAFGRPVLAFLFVALARGISEEAFRADIAGRPEVTACHHVTGGWNYLIQLRLEGLEALEAFLSMLKAGGWIERSETMLSLSAVVEPPVILRGL</sequence>
<protein>
    <submittedName>
        <fullName evidence="5">AsnC family transcriptional regulator</fullName>
    </submittedName>
</protein>
<keyword evidence="2" id="KW-0238">DNA-binding</keyword>
<dbReference type="Pfam" id="PF13404">
    <property type="entry name" value="HTH_AsnC-type"/>
    <property type="match status" value="1"/>
</dbReference>
<dbReference type="PRINTS" id="PR00033">
    <property type="entry name" value="HTHASNC"/>
</dbReference>
<dbReference type="GO" id="GO:0043565">
    <property type="term" value="F:sequence-specific DNA binding"/>
    <property type="evidence" value="ECO:0007669"/>
    <property type="project" value="InterPro"/>
</dbReference>
<accession>A0A2A4CS60</accession>
<dbReference type="Gene3D" id="1.10.10.10">
    <property type="entry name" value="Winged helix-like DNA-binding domain superfamily/Winged helix DNA-binding domain"/>
    <property type="match status" value="1"/>
</dbReference>
<dbReference type="GO" id="GO:0043200">
    <property type="term" value="P:response to amino acid"/>
    <property type="evidence" value="ECO:0007669"/>
    <property type="project" value="TreeGrafter"/>
</dbReference>
<evidence type="ECO:0000256" key="2">
    <source>
        <dbReference type="ARBA" id="ARBA00023125"/>
    </source>
</evidence>
<dbReference type="OrthoDB" id="166264at2"/>
<dbReference type="InterPro" id="IPR036388">
    <property type="entry name" value="WH-like_DNA-bd_sf"/>
</dbReference>
<dbReference type="AlphaFoldDB" id="A0A2A4CS60"/>
<proteinExistence type="predicted"/>
<evidence type="ECO:0000256" key="1">
    <source>
        <dbReference type="ARBA" id="ARBA00023015"/>
    </source>
</evidence>
<dbReference type="InterPro" id="IPR000485">
    <property type="entry name" value="AsnC-type_HTH_dom"/>
</dbReference>
<keyword evidence="3" id="KW-0804">Transcription</keyword>
<dbReference type="PROSITE" id="PS50956">
    <property type="entry name" value="HTH_ASNC_2"/>
    <property type="match status" value="1"/>
</dbReference>
<evidence type="ECO:0000259" key="4">
    <source>
        <dbReference type="PROSITE" id="PS50956"/>
    </source>
</evidence>
<evidence type="ECO:0000313" key="5">
    <source>
        <dbReference type="EMBL" id="PCD76989.1"/>
    </source>
</evidence>
<keyword evidence="6" id="KW-1185">Reference proteome</keyword>
<dbReference type="SUPFAM" id="SSF54909">
    <property type="entry name" value="Dimeric alpha+beta barrel"/>
    <property type="match status" value="1"/>
</dbReference>
<dbReference type="EMBL" id="NTJD01000004">
    <property type="protein sequence ID" value="PCD76989.1"/>
    <property type="molecule type" value="Genomic_DNA"/>
</dbReference>
<dbReference type="SMART" id="SM00344">
    <property type="entry name" value="HTH_ASNC"/>
    <property type="match status" value="1"/>
</dbReference>